<dbReference type="Pfam" id="PF04977">
    <property type="entry name" value="DivIC"/>
    <property type="match status" value="1"/>
</dbReference>
<evidence type="ECO:0000313" key="3">
    <source>
        <dbReference type="EMBL" id="MDR6246277.1"/>
    </source>
</evidence>
<protein>
    <submittedName>
        <fullName evidence="3">Cell division protein DivIC</fullName>
    </submittedName>
</protein>
<organism evidence="3 4">
    <name type="scientific">Paenibacillus hunanensis</name>
    <dbReference type="NCBI Taxonomy" id="539262"/>
    <lineage>
        <taxon>Bacteria</taxon>
        <taxon>Bacillati</taxon>
        <taxon>Bacillota</taxon>
        <taxon>Bacilli</taxon>
        <taxon>Bacillales</taxon>
        <taxon>Paenibacillaceae</taxon>
        <taxon>Paenibacillus</taxon>
    </lineage>
</organism>
<dbReference type="EMBL" id="JAVDQH010000025">
    <property type="protein sequence ID" value="MDR6246277.1"/>
    <property type="molecule type" value="Genomic_DNA"/>
</dbReference>
<keyword evidence="2" id="KW-0472">Membrane</keyword>
<gene>
    <name evidence="3" type="ORF">JOC58_004207</name>
</gene>
<feature type="region of interest" description="Disordered" evidence="1">
    <location>
        <begin position="1"/>
        <end position="29"/>
    </location>
</feature>
<accession>A0ABU1J5N0</accession>
<keyword evidence="3" id="KW-0131">Cell cycle</keyword>
<feature type="transmembrane region" description="Helical" evidence="2">
    <location>
        <begin position="34"/>
        <end position="53"/>
    </location>
</feature>
<keyword evidence="2" id="KW-0812">Transmembrane</keyword>
<dbReference type="GO" id="GO:0051301">
    <property type="term" value="P:cell division"/>
    <property type="evidence" value="ECO:0007669"/>
    <property type="project" value="UniProtKB-KW"/>
</dbReference>
<evidence type="ECO:0000256" key="2">
    <source>
        <dbReference type="SAM" id="Phobius"/>
    </source>
</evidence>
<keyword evidence="3" id="KW-0132">Cell division</keyword>
<reference evidence="3 4" key="1">
    <citation type="submission" date="2023-07" db="EMBL/GenBank/DDBJ databases">
        <title>Genomic Encyclopedia of Type Strains, Phase IV (KMG-IV): sequencing the most valuable type-strain genomes for metagenomic binning, comparative biology and taxonomic classification.</title>
        <authorList>
            <person name="Goeker M."/>
        </authorList>
    </citation>
    <scope>NUCLEOTIDE SEQUENCE [LARGE SCALE GENOMIC DNA]</scope>
    <source>
        <strain evidence="3 4">DSM 22170</strain>
    </source>
</reference>
<evidence type="ECO:0000256" key="1">
    <source>
        <dbReference type="SAM" id="MobiDB-lite"/>
    </source>
</evidence>
<dbReference type="Proteomes" id="UP001185028">
    <property type="component" value="Unassembled WGS sequence"/>
</dbReference>
<name>A0ABU1J5N0_9BACL</name>
<evidence type="ECO:0000313" key="4">
    <source>
        <dbReference type="Proteomes" id="UP001185028"/>
    </source>
</evidence>
<dbReference type="RefSeq" id="WP_188778115.1">
    <property type="nucleotide sequence ID" value="NZ_BMMB01000014.1"/>
</dbReference>
<keyword evidence="4" id="KW-1185">Reference proteome</keyword>
<proteinExistence type="predicted"/>
<keyword evidence="2" id="KW-1133">Transmembrane helix</keyword>
<dbReference type="InterPro" id="IPR007060">
    <property type="entry name" value="FtsL/DivIC"/>
</dbReference>
<comment type="caution">
    <text evidence="3">The sequence shown here is derived from an EMBL/GenBank/DDBJ whole genome shotgun (WGS) entry which is preliminary data.</text>
</comment>
<feature type="compositionally biased region" description="Low complexity" evidence="1">
    <location>
        <begin position="11"/>
        <end position="22"/>
    </location>
</feature>
<sequence>MIPKPVPVHNSRPQPQRRQSSPSPSPNPGARKRLRLWMVFMALFLAWAVYSFINQSLQLSAKHEQLAEQQQKQAETQAALNQSQLEVKRLEDPEYIGQIARKQYGMYLPGEKPIWATEPPANK</sequence>